<name>A0A0H3K6R9_SYNP6</name>
<evidence type="ECO:0000256" key="2">
    <source>
        <dbReference type="ARBA" id="ARBA00022729"/>
    </source>
</evidence>
<dbReference type="InterPro" id="IPR028082">
    <property type="entry name" value="Peripla_BP_I"/>
</dbReference>
<dbReference type="PROSITE" id="PS51257">
    <property type="entry name" value="PROKAR_LIPOPROTEIN"/>
    <property type="match status" value="1"/>
</dbReference>
<protein>
    <submittedName>
        <fullName evidence="5">Branched-chain amino-acid ABC transport system periplasmic binding protein</fullName>
    </submittedName>
</protein>
<organism evidence="5 6">
    <name type="scientific">Synechococcus sp. (strain ATCC 27144 / PCC 6301 / SAUG 1402/1)</name>
    <name type="common">Anacystis nidulans</name>
    <dbReference type="NCBI Taxonomy" id="269084"/>
    <lineage>
        <taxon>Bacteria</taxon>
        <taxon>Bacillati</taxon>
        <taxon>Cyanobacteriota</taxon>
        <taxon>Cyanophyceae</taxon>
        <taxon>Synechococcales</taxon>
        <taxon>Synechococcaceae</taxon>
        <taxon>Synechococcus</taxon>
    </lineage>
</organism>
<dbReference type="Gene3D" id="3.40.50.2300">
    <property type="match status" value="2"/>
</dbReference>
<feature type="domain" description="Leucine-binding protein" evidence="4">
    <location>
        <begin position="43"/>
        <end position="386"/>
    </location>
</feature>
<dbReference type="GeneID" id="72431386"/>
<reference evidence="5 6" key="1">
    <citation type="journal article" date="2007" name="Photosyn. Res.">
        <title>Complete nucleotide sequence of the freshwater unicellular cyanobacterium Synechococcus elongatus PCC 6301 chromosome: gene content and organization.</title>
        <authorList>
            <person name="Sugita C."/>
            <person name="Ogata K."/>
            <person name="Shikata M."/>
            <person name="Jikuya H."/>
            <person name="Takano J."/>
            <person name="Furumichi M."/>
            <person name="Kanehisa M."/>
            <person name="Omata T."/>
            <person name="Sugiura M."/>
            <person name="Sugita M."/>
        </authorList>
    </citation>
    <scope>NUCLEOTIDE SEQUENCE [LARGE SCALE GENOMIC DNA]</scope>
    <source>
        <strain evidence="6">ATCC 27144 / PCC 6301 / SAUG 1402/1</strain>
    </source>
</reference>
<evidence type="ECO:0000259" key="4">
    <source>
        <dbReference type="Pfam" id="PF13458"/>
    </source>
</evidence>
<feature type="signal peptide" evidence="3">
    <location>
        <begin position="1"/>
        <end position="33"/>
    </location>
</feature>
<dbReference type="KEGG" id="syc:syc1610_d"/>
<evidence type="ECO:0000256" key="1">
    <source>
        <dbReference type="ARBA" id="ARBA00010062"/>
    </source>
</evidence>
<dbReference type="eggNOG" id="COG0683">
    <property type="taxonomic scope" value="Bacteria"/>
</dbReference>
<dbReference type="PANTHER" id="PTHR30483:SF6">
    <property type="entry name" value="PERIPLASMIC BINDING PROTEIN OF ABC TRANSPORTER FOR NATURAL AMINO ACIDS"/>
    <property type="match status" value="1"/>
</dbReference>
<evidence type="ECO:0000313" key="6">
    <source>
        <dbReference type="Proteomes" id="UP000001175"/>
    </source>
</evidence>
<dbReference type="EMBL" id="AP008231">
    <property type="protein sequence ID" value="BAD79800.1"/>
    <property type="molecule type" value="Genomic_DNA"/>
</dbReference>
<gene>
    <name evidence="5" type="primary">livK</name>
    <name evidence="5" type="ordered locus">syc1610_d</name>
</gene>
<feature type="chain" id="PRO_5002613335" evidence="3">
    <location>
        <begin position="34"/>
        <end position="399"/>
    </location>
</feature>
<dbReference type="Pfam" id="PF13458">
    <property type="entry name" value="Peripla_BP_6"/>
    <property type="match status" value="1"/>
</dbReference>
<dbReference type="PANTHER" id="PTHR30483">
    <property type="entry name" value="LEUCINE-SPECIFIC-BINDING PROTEIN"/>
    <property type="match status" value="1"/>
</dbReference>
<dbReference type="AlphaFoldDB" id="A0A0H3K6R9"/>
<sequence length="399" mass="42504">MPVLRSPFQAALPRCFGLAALALGLATACQESSAPPAAGSQPLGLAIAQTGNASLFGQEQLAGLQIAKAVFERPATGVPIDFRLQDSGSDEASAINAFQTLINVNEVVAIIGPTLSQQAFGADPIAERAGVPVLAASNTAKGIPELGQFIVRLSAPAAVVAPQAIAAARKLNPQAQRVVVVYAQDDAYSRSETEVFQKAVKDAGLNLTLVQRYQVSDSDFQGLISQALQQKPDIIVLSSLAADGGNLVRQLRELGYGGLIVGGNGFNTPNVFPVCQQRCDGIIVAQTYSPNFDSPVNKDFRQRYEAQFGKQPSQFSAQIFSAVQVIAESLNRVNQKQPVVDLPLPERRKALLQAMLTGTYDTPLGRLSFTPGGEVNQEQFYVARIRMKPDGQGDFELLP</sequence>
<accession>A0A0H3K6R9</accession>
<comment type="similarity">
    <text evidence="1">Belongs to the leucine-binding protein family.</text>
</comment>
<evidence type="ECO:0000256" key="3">
    <source>
        <dbReference type="SAM" id="SignalP"/>
    </source>
</evidence>
<dbReference type="Proteomes" id="UP000001175">
    <property type="component" value="Chromosome"/>
</dbReference>
<keyword evidence="2 3" id="KW-0732">Signal</keyword>
<dbReference type="InterPro" id="IPR028081">
    <property type="entry name" value="Leu-bd"/>
</dbReference>
<proteinExistence type="inferred from homology"/>
<dbReference type="SUPFAM" id="SSF53822">
    <property type="entry name" value="Periplasmic binding protein-like I"/>
    <property type="match status" value="1"/>
</dbReference>
<evidence type="ECO:0000313" key="5">
    <source>
        <dbReference type="EMBL" id="BAD79800.1"/>
    </source>
</evidence>
<dbReference type="RefSeq" id="WP_011243920.1">
    <property type="nucleotide sequence ID" value="NC_006576.1"/>
</dbReference>
<dbReference type="InterPro" id="IPR051010">
    <property type="entry name" value="BCAA_transport"/>
</dbReference>
<dbReference type="CDD" id="cd06348">
    <property type="entry name" value="PBP1_ABC_HAAT-like"/>
    <property type="match status" value="1"/>
</dbReference>